<keyword evidence="1" id="KW-0053">Apoptosis</keyword>
<comment type="function">
    <text evidence="4">Involved in cytoskeletal rearrangements required for phagocytosis of apoptotic cells and cell motility. Acts in association with DOCK1 and CRK. Was initially proposed to be required in complex with DOCK1 to activate Rac Rho small GTPases. May enhance the guanine nucleotide exchange factor (GEF) activity of DOCK1.</text>
</comment>
<dbReference type="GO" id="GO:0007015">
    <property type="term" value="P:actin filament organization"/>
    <property type="evidence" value="ECO:0007669"/>
    <property type="project" value="TreeGrafter"/>
</dbReference>
<feature type="domain" description="ELMO" evidence="5">
    <location>
        <begin position="322"/>
        <end position="484"/>
    </location>
</feature>
<dbReference type="InterPro" id="IPR011993">
    <property type="entry name" value="PH-like_dom_sf"/>
</dbReference>
<evidence type="ECO:0000313" key="6">
    <source>
        <dbReference type="EMBL" id="CAD7247762.1"/>
    </source>
</evidence>
<dbReference type="SUPFAM" id="SSF50729">
    <property type="entry name" value="PH domain-like"/>
    <property type="match status" value="1"/>
</dbReference>
<keyword evidence="2" id="KW-0581">Phagocytosis</keyword>
<dbReference type="GO" id="GO:0006915">
    <property type="term" value="P:apoptotic process"/>
    <property type="evidence" value="ECO:0007669"/>
    <property type="project" value="UniProtKB-KW"/>
</dbReference>
<evidence type="ECO:0000256" key="4">
    <source>
        <dbReference type="ARBA" id="ARBA00024863"/>
    </source>
</evidence>
<organism evidence="6">
    <name type="scientific">Darwinula stevensoni</name>
    <dbReference type="NCBI Taxonomy" id="69355"/>
    <lineage>
        <taxon>Eukaryota</taxon>
        <taxon>Metazoa</taxon>
        <taxon>Ecdysozoa</taxon>
        <taxon>Arthropoda</taxon>
        <taxon>Crustacea</taxon>
        <taxon>Oligostraca</taxon>
        <taxon>Ostracoda</taxon>
        <taxon>Podocopa</taxon>
        <taxon>Podocopida</taxon>
        <taxon>Darwinulocopina</taxon>
        <taxon>Darwinuloidea</taxon>
        <taxon>Darwinulidae</taxon>
        <taxon>Darwinula</taxon>
    </lineage>
</organism>
<dbReference type="GO" id="GO:0048870">
    <property type="term" value="P:cell motility"/>
    <property type="evidence" value="ECO:0007669"/>
    <property type="project" value="TreeGrafter"/>
</dbReference>
<dbReference type="SUPFAM" id="SSF48371">
    <property type="entry name" value="ARM repeat"/>
    <property type="match status" value="1"/>
</dbReference>
<dbReference type="InterPro" id="IPR024574">
    <property type="entry name" value="ELMO_ARM"/>
</dbReference>
<dbReference type="GO" id="GO:0005886">
    <property type="term" value="C:plasma membrane"/>
    <property type="evidence" value="ECO:0007669"/>
    <property type="project" value="TreeGrafter"/>
</dbReference>
<gene>
    <name evidence="6" type="ORF">DSTB1V02_LOCUS7587</name>
</gene>
<dbReference type="GO" id="GO:0017124">
    <property type="term" value="F:SH3 domain binding"/>
    <property type="evidence" value="ECO:0007669"/>
    <property type="project" value="UniProtKB-KW"/>
</dbReference>
<dbReference type="EMBL" id="LR901089">
    <property type="protein sequence ID" value="CAD7247762.1"/>
    <property type="molecule type" value="Genomic_DNA"/>
</dbReference>
<dbReference type="InterPro" id="IPR001849">
    <property type="entry name" value="PH_domain"/>
</dbReference>
<sequence>MTSGVGATIMSRESSMNNIVKLAVKMGTKTPQLIKLNQLHPLTEIIQSLCMEWNVTEPEKYALQNIEGCHRYITEDNRQDIKNGAVLELVPSPPRIVEEILGKLRLSSTREEKLEALEKLEKLSGDVTFAKEFIQKGGLSLLISAVEEGKYSEDCLALVLVSFLELMELGIEPWESLESGFIRKIANYITKSSGTMDRRTIQSCLGILENLVQTSPEKYSVVEKDVQLIHLIPHLRNPSEMVQQNVIALINALFAKADGIKKKQIACITESEVKNLIVTEVLSTKSMKAEMAHQLYVLQTLLLNQDADRMNTRLDPQNPNPDATEKIKKLRTIAFDQEVESRRYADDHRKLGFENELNPSLDFDVAPPGILALDCMHYFATYHKEKFMGLVLENSCRSDNHKCPFARTSILLTRALCEILGIGESPLEQGSNFQPMFFTCEKAFEETFSICIVLLNKTWREMRATLADIAQVLSVVKEQITRTIGEKPPPETMEEFKERLYRLNYKEIKELWKQERLNREESESQAPPILELKRKLMPEIEALIAQQRLNYLVQGTRFNKFSKGTREKGKYWYCRLSPNHKVLYYGDCDERSIPSIEELSNKLPISEVENLSVGKDTPHMKLGKDWKGKKAPAGLAGLAFSLHYTSDMPRSLDFIAMDEHVFDYWTDGLNTLMGTPMKSKEYEKDLETLLSMEVKIRLLDLEGIDIPYEPPEIPQISPTLLQELETLAS</sequence>
<dbReference type="PANTHER" id="PTHR12771:SF56">
    <property type="entry name" value="CED-12"/>
    <property type="match status" value="1"/>
</dbReference>
<dbReference type="InterPro" id="IPR016024">
    <property type="entry name" value="ARM-type_fold"/>
</dbReference>
<protein>
    <recommendedName>
        <fullName evidence="5">ELMO domain-containing protein</fullName>
    </recommendedName>
</protein>
<dbReference type="InterPro" id="IPR050868">
    <property type="entry name" value="ELMO_domain-containing"/>
</dbReference>
<dbReference type="Pfam" id="PF16457">
    <property type="entry name" value="PH_12"/>
    <property type="match status" value="1"/>
</dbReference>
<evidence type="ECO:0000313" key="7">
    <source>
        <dbReference type="Proteomes" id="UP000677054"/>
    </source>
</evidence>
<evidence type="ECO:0000259" key="5">
    <source>
        <dbReference type="PROSITE" id="PS51335"/>
    </source>
</evidence>
<keyword evidence="7" id="KW-1185">Reference proteome</keyword>
<dbReference type="InterPro" id="IPR006816">
    <property type="entry name" value="ELMO_dom"/>
</dbReference>
<dbReference type="Pfam" id="PF11841">
    <property type="entry name" value="ELMO_ARM"/>
    <property type="match status" value="1"/>
</dbReference>
<dbReference type="PROSITE" id="PS51335">
    <property type="entry name" value="ELMO"/>
    <property type="match status" value="1"/>
</dbReference>
<name>A0A7R8XDR6_9CRUS</name>
<dbReference type="OrthoDB" id="28413at2759"/>
<dbReference type="Gene3D" id="1.25.10.10">
    <property type="entry name" value="Leucine-rich Repeat Variant"/>
    <property type="match status" value="1"/>
</dbReference>
<evidence type="ECO:0000256" key="3">
    <source>
        <dbReference type="ARBA" id="ARBA00023036"/>
    </source>
</evidence>
<keyword evidence="3" id="KW-0729">SH3-binding</keyword>
<dbReference type="Gene3D" id="2.30.29.30">
    <property type="entry name" value="Pleckstrin-homology domain (PH domain)/Phosphotyrosine-binding domain (PTB)"/>
    <property type="match status" value="1"/>
</dbReference>
<dbReference type="InterPro" id="IPR011989">
    <property type="entry name" value="ARM-like"/>
</dbReference>
<dbReference type="GO" id="GO:0006909">
    <property type="term" value="P:phagocytosis"/>
    <property type="evidence" value="ECO:0007669"/>
    <property type="project" value="UniProtKB-KW"/>
</dbReference>
<proteinExistence type="predicted"/>
<dbReference type="PANTHER" id="PTHR12771">
    <property type="entry name" value="ENGULFMENT AND CELL MOTILITY"/>
    <property type="match status" value="1"/>
</dbReference>
<dbReference type="EMBL" id="CAJPEV010001572">
    <property type="protein sequence ID" value="CAG0893335.1"/>
    <property type="molecule type" value="Genomic_DNA"/>
</dbReference>
<accession>A0A7R8XDR6</accession>
<dbReference type="Proteomes" id="UP000677054">
    <property type="component" value="Unassembled WGS sequence"/>
</dbReference>
<evidence type="ECO:0000256" key="1">
    <source>
        <dbReference type="ARBA" id="ARBA00022703"/>
    </source>
</evidence>
<dbReference type="AlphaFoldDB" id="A0A7R8XDR6"/>
<dbReference type="Gene3D" id="6.10.250.810">
    <property type="match status" value="1"/>
</dbReference>
<evidence type="ECO:0000256" key="2">
    <source>
        <dbReference type="ARBA" id="ARBA00022907"/>
    </source>
</evidence>
<reference evidence="6" key="1">
    <citation type="submission" date="2020-11" db="EMBL/GenBank/DDBJ databases">
        <authorList>
            <person name="Tran Van P."/>
        </authorList>
    </citation>
    <scope>NUCLEOTIDE SEQUENCE</scope>
</reference>
<dbReference type="Pfam" id="PF04727">
    <property type="entry name" value="ELMO_CED12"/>
    <property type="match status" value="1"/>
</dbReference>